<dbReference type="SUPFAM" id="SSF47473">
    <property type="entry name" value="EF-hand"/>
    <property type="match status" value="1"/>
</dbReference>
<dbReference type="FunFam" id="1.10.238.10:FF:000007">
    <property type="entry name" value="Putative myosin regulatory light chain sqh"/>
    <property type="match status" value="1"/>
</dbReference>
<gene>
    <name evidence="6" type="ORF">GEV33_003189</name>
</gene>
<dbReference type="Gene3D" id="3.20.20.10">
    <property type="entry name" value="Alanine racemase"/>
    <property type="match status" value="1"/>
</dbReference>
<dbReference type="InterPro" id="IPR002048">
    <property type="entry name" value="EF_hand_dom"/>
</dbReference>
<dbReference type="EMBL" id="JABDTM020014159">
    <property type="protein sequence ID" value="KAH0819601.1"/>
    <property type="molecule type" value="Genomic_DNA"/>
</dbReference>
<accession>A0A8J6HQ82</accession>
<evidence type="ECO:0000256" key="2">
    <source>
        <dbReference type="ARBA" id="ARBA00022737"/>
    </source>
</evidence>
<feature type="region of interest" description="Disordered" evidence="4">
    <location>
        <begin position="122"/>
        <end position="167"/>
    </location>
</feature>
<evidence type="ECO:0000313" key="6">
    <source>
        <dbReference type="EMBL" id="KAH0819601.1"/>
    </source>
</evidence>
<keyword evidence="1" id="KW-0479">Metal-binding</keyword>
<dbReference type="InterPro" id="IPR011992">
    <property type="entry name" value="EF-hand-dom_pair"/>
</dbReference>
<sequence length="323" mass="35475">MVETVDTQKLATNLNKNWPKFGPPDSKLNIMIQVNTSGEEEKNGILPSDVVNLTKYVLTDCPNLHLDGLMTIGRFGYNVEDGPNPDFICLKSCRDEVCQALGLDWKKFNLSMGMSDDFEHAADKEKKVKKKKKEEAPAEAAPAPAPAAESRTSSKGSSKKAKRSGSNVFSMFSQSQVAEFKEGFQLMDNDKDGIISKSDLRATFDAVGKLSNEKELDEMVNEASGPINFTQLLSLFGNRMQDSGGTDDDEVVVAAFRSFDENGTIDSERFRHALMTWGDKFSAKEVDDAFDAMEIDDKGRIDTNSLIQLLTAAPEDEGEGEAA</sequence>
<protein>
    <recommendedName>
        <fullName evidence="5">EF-hand domain-containing protein</fullName>
    </recommendedName>
</protein>
<dbReference type="InterPro" id="IPR018247">
    <property type="entry name" value="EF_Hand_1_Ca_BS"/>
</dbReference>
<dbReference type="SUPFAM" id="SSF51419">
    <property type="entry name" value="PLP-binding barrel"/>
    <property type="match status" value="1"/>
</dbReference>
<dbReference type="GO" id="GO:0009791">
    <property type="term" value="P:post-embryonic development"/>
    <property type="evidence" value="ECO:0007669"/>
    <property type="project" value="UniProtKB-ARBA"/>
</dbReference>
<dbReference type="Gene3D" id="1.10.238.10">
    <property type="entry name" value="EF-hand"/>
    <property type="match status" value="2"/>
</dbReference>
<reference evidence="6" key="1">
    <citation type="journal article" date="2020" name="J Insects Food Feed">
        <title>The yellow mealworm (Tenebrio molitor) genome: a resource for the emerging insects as food and feed industry.</title>
        <authorList>
            <person name="Eriksson T."/>
            <person name="Andere A."/>
            <person name="Kelstrup H."/>
            <person name="Emery V."/>
            <person name="Picard C."/>
        </authorList>
    </citation>
    <scope>NUCLEOTIDE SEQUENCE</scope>
    <source>
        <strain evidence="6">Stoneville</strain>
        <tissue evidence="6">Whole head</tissue>
    </source>
</reference>
<dbReference type="SMART" id="SM00054">
    <property type="entry name" value="EFh"/>
    <property type="match status" value="2"/>
</dbReference>
<dbReference type="Proteomes" id="UP000719412">
    <property type="component" value="Unassembled WGS sequence"/>
</dbReference>
<dbReference type="Pfam" id="PF13833">
    <property type="entry name" value="EF-hand_8"/>
    <property type="match status" value="1"/>
</dbReference>
<feature type="domain" description="EF-hand" evidence="5">
    <location>
        <begin position="281"/>
        <end position="316"/>
    </location>
</feature>
<keyword evidence="2" id="KW-0677">Repeat</keyword>
<organism evidence="6 7">
    <name type="scientific">Tenebrio molitor</name>
    <name type="common">Yellow mealworm beetle</name>
    <dbReference type="NCBI Taxonomy" id="7067"/>
    <lineage>
        <taxon>Eukaryota</taxon>
        <taxon>Metazoa</taxon>
        <taxon>Ecdysozoa</taxon>
        <taxon>Arthropoda</taxon>
        <taxon>Hexapoda</taxon>
        <taxon>Insecta</taxon>
        <taxon>Pterygota</taxon>
        <taxon>Neoptera</taxon>
        <taxon>Endopterygota</taxon>
        <taxon>Coleoptera</taxon>
        <taxon>Polyphaga</taxon>
        <taxon>Cucujiformia</taxon>
        <taxon>Tenebrionidae</taxon>
        <taxon>Tenebrio</taxon>
    </lineage>
</organism>
<dbReference type="InterPro" id="IPR029066">
    <property type="entry name" value="PLP-binding_barrel"/>
</dbReference>
<feature type="domain" description="EF-hand" evidence="5">
    <location>
        <begin position="175"/>
        <end position="210"/>
    </location>
</feature>
<evidence type="ECO:0000313" key="7">
    <source>
        <dbReference type="Proteomes" id="UP000719412"/>
    </source>
</evidence>
<keyword evidence="7" id="KW-1185">Reference proteome</keyword>
<dbReference type="PROSITE" id="PS00018">
    <property type="entry name" value="EF_HAND_1"/>
    <property type="match status" value="1"/>
</dbReference>
<comment type="caution">
    <text evidence="6">The sequence shown here is derived from an EMBL/GenBank/DDBJ whole genome shotgun (WGS) entry which is preliminary data.</text>
</comment>
<dbReference type="PANTHER" id="PTHR23049">
    <property type="entry name" value="MYOSIN REGULATORY LIGHT CHAIN 2"/>
    <property type="match status" value="1"/>
</dbReference>
<evidence type="ECO:0000256" key="3">
    <source>
        <dbReference type="ARBA" id="ARBA00022837"/>
    </source>
</evidence>
<feature type="compositionally biased region" description="Low complexity" evidence="4">
    <location>
        <begin position="138"/>
        <end position="156"/>
    </location>
</feature>
<keyword evidence="3" id="KW-0106">Calcium</keyword>
<proteinExistence type="predicted"/>
<reference evidence="6" key="2">
    <citation type="submission" date="2021-08" db="EMBL/GenBank/DDBJ databases">
        <authorList>
            <person name="Eriksson T."/>
        </authorList>
    </citation>
    <scope>NUCLEOTIDE SEQUENCE</scope>
    <source>
        <strain evidence="6">Stoneville</strain>
        <tissue evidence="6">Whole head</tissue>
    </source>
</reference>
<dbReference type="InterPro" id="IPR050403">
    <property type="entry name" value="Myosin_RLC"/>
</dbReference>
<evidence type="ECO:0000259" key="5">
    <source>
        <dbReference type="PROSITE" id="PS50222"/>
    </source>
</evidence>
<dbReference type="GO" id="GO:0005509">
    <property type="term" value="F:calcium ion binding"/>
    <property type="evidence" value="ECO:0007669"/>
    <property type="project" value="InterPro"/>
</dbReference>
<name>A0A8J6HQ82_TENMO</name>
<dbReference type="PROSITE" id="PS50222">
    <property type="entry name" value="EF_HAND_2"/>
    <property type="match status" value="2"/>
</dbReference>
<evidence type="ECO:0000256" key="4">
    <source>
        <dbReference type="SAM" id="MobiDB-lite"/>
    </source>
</evidence>
<dbReference type="AlphaFoldDB" id="A0A8J6HQ82"/>
<evidence type="ECO:0000256" key="1">
    <source>
        <dbReference type="ARBA" id="ARBA00022723"/>
    </source>
</evidence>